<evidence type="ECO:0000256" key="4">
    <source>
        <dbReference type="ARBA" id="ARBA00022722"/>
    </source>
</evidence>
<evidence type="ECO:0000313" key="13">
    <source>
        <dbReference type="Proteomes" id="UP000235965"/>
    </source>
</evidence>
<evidence type="ECO:0000313" key="12">
    <source>
        <dbReference type="EMBL" id="PNF34052.1"/>
    </source>
</evidence>
<accession>A0A2J7QZP0</accession>
<keyword evidence="6" id="KW-0378">Hydrolase</keyword>
<feature type="region of interest" description="Disordered" evidence="8">
    <location>
        <begin position="371"/>
        <end position="396"/>
    </location>
</feature>
<dbReference type="GO" id="GO:0004518">
    <property type="term" value="F:nuclease activity"/>
    <property type="evidence" value="ECO:0007669"/>
    <property type="project" value="UniProtKB-KW"/>
</dbReference>
<evidence type="ECO:0000256" key="1">
    <source>
        <dbReference type="ARBA" id="ARBA00001968"/>
    </source>
</evidence>
<dbReference type="PANTHER" id="PTHR22930:SF269">
    <property type="entry name" value="NUCLEASE HARBI1-LIKE PROTEIN"/>
    <property type="match status" value="1"/>
</dbReference>
<dbReference type="STRING" id="105785.A0A2J7QZP0"/>
<dbReference type="InterPro" id="IPR027806">
    <property type="entry name" value="HARBI1_dom"/>
</dbReference>
<sequence>MEDTDVAIAAAAVVVLSCAKLLLENKKRKRRTRRWWMLSLNKSRGRYNGSDMLLDLRRESSGKFENFCRMSAEDFEYLLNKIGPKIKKQDTNMRQAIPVKDCLAVTLRFLASGDTFTSLGYLFKISHQSISRIVANVCEALIEVLKDEIRLPHSEEDWRRIANGFYQRWNFPQCVGAIDGKHVLLQAPFNSESKFFNYKKSFSIILLALVDADYCFTFIDVGAQGRMNDAGVFACTTLYRKMIRRELLLPPNEPLPGRHKSVPYIFVGDDAFPLSSSLLKPYSGNHAKGSIERIFNYRLCRARRIVENVFGILASVFRVFRTPMLIQPEKAAMVCMTCALLHNFLRRSNTSRQIYSPNGSFDYEEDGHLKPGTWRQETSNSSLTPLSKTPRKPSQEAKDIRKEFAEYFITNGAVEWQDYVN</sequence>
<feature type="transmembrane region" description="Helical" evidence="9">
    <location>
        <begin position="6"/>
        <end position="23"/>
    </location>
</feature>
<feature type="compositionally biased region" description="Polar residues" evidence="8">
    <location>
        <begin position="375"/>
        <end position="387"/>
    </location>
</feature>
<dbReference type="EMBL" id="NEVH01012030">
    <property type="protein sequence ID" value="PNF31029.1"/>
    <property type="molecule type" value="Genomic_DNA"/>
</dbReference>
<evidence type="ECO:0000256" key="3">
    <source>
        <dbReference type="ARBA" id="ARBA00006958"/>
    </source>
</evidence>
<dbReference type="InParanoid" id="A0A2J7QZP0"/>
<evidence type="ECO:0000313" key="11">
    <source>
        <dbReference type="EMBL" id="PNF31029.1"/>
    </source>
</evidence>
<keyword evidence="4" id="KW-0540">Nuclease</keyword>
<dbReference type="Pfam" id="PF13359">
    <property type="entry name" value="DDE_Tnp_4"/>
    <property type="match status" value="1"/>
</dbReference>
<evidence type="ECO:0000256" key="2">
    <source>
        <dbReference type="ARBA" id="ARBA00004123"/>
    </source>
</evidence>
<comment type="subcellular location">
    <subcellularLocation>
        <location evidence="2">Nucleus</location>
    </subcellularLocation>
</comment>
<dbReference type="GO" id="GO:0016787">
    <property type="term" value="F:hydrolase activity"/>
    <property type="evidence" value="ECO:0007669"/>
    <property type="project" value="UniProtKB-KW"/>
</dbReference>
<dbReference type="OrthoDB" id="6617202at2759"/>
<name>A0A2J7QZP0_9NEOP</name>
<dbReference type="GO" id="GO:0005634">
    <property type="term" value="C:nucleus"/>
    <property type="evidence" value="ECO:0007669"/>
    <property type="project" value="UniProtKB-SubCell"/>
</dbReference>
<comment type="similarity">
    <text evidence="3">Belongs to the HARBI1 family.</text>
</comment>
<dbReference type="EMBL" id="NEVH01009068">
    <property type="protein sequence ID" value="PNF34052.1"/>
    <property type="molecule type" value="Genomic_DNA"/>
</dbReference>
<protein>
    <recommendedName>
        <fullName evidence="10">DDE Tnp4 domain-containing protein</fullName>
    </recommendedName>
</protein>
<evidence type="ECO:0000259" key="10">
    <source>
        <dbReference type="Pfam" id="PF13359"/>
    </source>
</evidence>
<gene>
    <name evidence="12" type="ORF">B7P43_G03490</name>
    <name evidence="11" type="ORF">B7P43_G17970</name>
</gene>
<keyword evidence="9" id="KW-1133">Transmembrane helix</keyword>
<dbReference type="FunCoup" id="A0A2J7QZP0">
    <property type="interactions" value="1"/>
</dbReference>
<evidence type="ECO:0000256" key="8">
    <source>
        <dbReference type="SAM" id="MobiDB-lite"/>
    </source>
</evidence>
<evidence type="ECO:0000256" key="5">
    <source>
        <dbReference type="ARBA" id="ARBA00022723"/>
    </source>
</evidence>
<organism evidence="12 13">
    <name type="scientific">Cryptotermes secundus</name>
    <dbReference type="NCBI Taxonomy" id="105785"/>
    <lineage>
        <taxon>Eukaryota</taxon>
        <taxon>Metazoa</taxon>
        <taxon>Ecdysozoa</taxon>
        <taxon>Arthropoda</taxon>
        <taxon>Hexapoda</taxon>
        <taxon>Insecta</taxon>
        <taxon>Pterygota</taxon>
        <taxon>Neoptera</taxon>
        <taxon>Polyneoptera</taxon>
        <taxon>Dictyoptera</taxon>
        <taxon>Blattodea</taxon>
        <taxon>Blattoidea</taxon>
        <taxon>Termitoidae</taxon>
        <taxon>Kalotermitidae</taxon>
        <taxon>Cryptotermitinae</taxon>
        <taxon>Cryptotermes</taxon>
    </lineage>
</organism>
<dbReference type="PANTHER" id="PTHR22930">
    <property type="match status" value="1"/>
</dbReference>
<dbReference type="InterPro" id="IPR045249">
    <property type="entry name" value="HARBI1-like"/>
</dbReference>
<proteinExistence type="inferred from homology"/>
<keyword evidence="9" id="KW-0812">Transmembrane</keyword>
<keyword evidence="13" id="KW-1185">Reference proteome</keyword>
<comment type="cofactor">
    <cofactor evidence="1">
        <name>a divalent metal cation</name>
        <dbReference type="ChEBI" id="CHEBI:60240"/>
    </cofactor>
</comment>
<evidence type="ECO:0000256" key="9">
    <source>
        <dbReference type="SAM" id="Phobius"/>
    </source>
</evidence>
<comment type="caution">
    <text evidence="12">The sequence shown here is derived from an EMBL/GenBank/DDBJ whole genome shotgun (WGS) entry which is preliminary data.</text>
</comment>
<feature type="domain" description="DDE Tnp4" evidence="10">
    <location>
        <begin position="178"/>
        <end position="343"/>
    </location>
</feature>
<dbReference type="AlphaFoldDB" id="A0A2J7QZP0"/>
<keyword evidence="7" id="KW-0539">Nucleus</keyword>
<evidence type="ECO:0000256" key="7">
    <source>
        <dbReference type="ARBA" id="ARBA00023242"/>
    </source>
</evidence>
<dbReference type="GO" id="GO:0046872">
    <property type="term" value="F:metal ion binding"/>
    <property type="evidence" value="ECO:0007669"/>
    <property type="project" value="UniProtKB-KW"/>
</dbReference>
<reference evidence="12 13" key="1">
    <citation type="submission" date="2017-12" db="EMBL/GenBank/DDBJ databases">
        <title>Hemimetabolous genomes reveal molecular basis of termite eusociality.</title>
        <authorList>
            <person name="Harrison M.C."/>
            <person name="Jongepier E."/>
            <person name="Robertson H.M."/>
            <person name="Arning N."/>
            <person name="Bitard-Feildel T."/>
            <person name="Chao H."/>
            <person name="Childers C.P."/>
            <person name="Dinh H."/>
            <person name="Doddapaneni H."/>
            <person name="Dugan S."/>
            <person name="Gowin J."/>
            <person name="Greiner C."/>
            <person name="Han Y."/>
            <person name="Hu H."/>
            <person name="Hughes D.S.T."/>
            <person name="Huylmans A.-K."/>
            <person name="Kemena C."/>
            <person name="Kremer L.P.M."/>
            <person name="Lee S.L."/>
            <person name="Lopez-Ezquerra A."/>
            <person name="Mallet L."/>
            <person name="Monroy-Kuhn J.M."/>
            <person name="Moser A."/>
            <person name="Murali S.C."/>
            <person name="Muzny D.M."/>
            <person name="Otani S."/>
            <person name="Piulachs M.-D."/>
            <person name="Poelchau M."/>
            <person name="Qu J."/>
            <person name="Schaub F."/>
            <person name="Wada-Katsumata A."/>
            <person name="Worley K.C."/>
            <person name="Xie Q."/>
            <person name="Ylla G."/>
            <person name="Poulsen M."/>
            <person name="Gibbs R.A."/>
            <person name="Schal C."/>
            <person name="Richards S."/>
            <person name="Belles X."/>
            <person name="Korb J."/>
            <person name="Bornberg-Bauer E."/>
        </authorList>
    </citation>
    <scope>NUCLEOTIDE SEQUENCE [LARGE SCALE GENOMIC DNA]</scope>
    <source>
        <tissue evidence="12">Whole body</tissue>
    </source>
</reference>
<keyword evidence="5" id="KW-0479">Metal-binding</keyword>
<evidence type="ECO:0000256" key="6">
    <source>
        <dbReference type="ARBA" id="ARBA00022801"/>
    </source>
</evidence>
<dbReference type="Proteomes" id="UP000235965">
    <property type="component" value="Unassembled WGS sequence"/>
</dbReference>
<keyword evidence="9" id="KW-0472">Membrane</keyword>